<evidence type="ECO:0000256" key="8">
    <source>
        <dbReference type="PROSITE-ProRule" id="PRU00782"/>
    </source>
</evidence>
<dbReference type="FunFam" id="1.10.10.820:FF:000001">
    <property type="entry name" value="Myosin heavy chain"/>
    <property type="match status" value="1"/>
</dbReference>
<dbReference type="InterPro" id="IPR004009">
    <property type="entry name" value="SH3_Myosin"/>
</dbReference>
<dbReference type="KEGG" id="nve:5516909"/>
<dbReference type="PhylomeDB" id="A7RUG0"/>
<dbReference type="Proteomes" id="UP000001593">
    <property type="component" value="Unassembled WGS sequence"/>
</dbReference>
<dbReference type="PANTHER" id="PTHR13140">
    <property type="entry name" value="MYOSIN"/>
    <property type="match status" value="1"/>
</dbReference>
<reference evidence="11 12" key="1">
    <citation type="journal article" date="2007" name="Science">
        <title>Sea anemone genome reveals ancestral eumetazoan gene repertoire and genomic organization.</title>
        <authorList>
            <person name="Putnam N.H."/>
            <person name="Srivastava M."/>
            <person name="Hellsten U."/>
            <person name="Dirks B."/>
            <person name="Chapman J."/>
            <person name="Salamov A."/>
            <person name="Terry A."/>
            <person name="Shapiro H."/>
            <person name="Lindquist E."/>
            <person name="Kapitonov V.V."/>
            <person name="Jurka J."/>
            <person name="Genikhovich G."/>
            <person name="Grigoriev I.V."/>
            <person name="Lucas S.M."/>
            <person name="Steele R.E."/>
            <person name="Finnerty J.R."/>
            <person name="Technau U."/>
            <person name="Martindale M.Q."/>
            <person name="Rokhsar D.S."/>
        </authorList>
    </citation>
    <scope>NUCLEOTIDE SEQUENCE [LARGE SCALE GENOMIC DNA]</scope>
    <source>
        <strain evidence="12">CH2 X CH6</strain>
    </source>
</reference>
<keyword evidence="5 8" id="KW-0518">Myosin</keyword>
<evidence type="ECO:0000256" key="4">
    <source>
        <dbReference type="ARBA" id="ARBA00023054"/>
    </source>
</evidence>
<dbReference type="Gene3D" id="1.20.58.530">
    <property type="match status" value="1"/>
</dbReference>
<protein>
    <submittedName>
        <fullName evidence="11">Uncharacterized protein</fullName>
    </submittedName>
</protein>
<feature type="domain" description="Myosin motor" evidence="9">
    <location>
        <begin position="80"/>
        <end position="521"/>
    </location>
</feature>
<keyword evidence="3 8" id="KW-0067">ATP-binding</keyword>
<dbReference type="SUPFAM" id="SSF50084">
    <property type="entry name" value="Myosin S1 fragment, N-terminal domain"/>
    <property type="match status" value="1"/>
</dbReference>
<dbReference type="PANTHER" id="PTHR13140:SF857">
    <property type="entry name" value="MYOSIN-11"/>
    <property type="match status" value="1"/>
</dbReference>
<dbReference type="InParanoid" id="A7RUG0"/>
<dbReference type="FunFam" id="3.40.850.10:FF:000024">
    <property type="entry name" value="Myosin heavy chain, isoform J"/>
    <property type="match status" value="1"/>
</dbReference>
<dbReference type="Gene3D" id="3.40.850.10">
    <property type="entry name" value="Kinesin motor domain"/>
    <property type="match status" value="1"/>
</dbReference>
<evidence type="ECO:0000259" key="10">
    <source>
        <dbReference type="PROSITE" id="PS51844"/>
    </source>
</evidence>
<organism evidence="11 12">
    <name type="scientific">Nematostella vectensis</name>
    <name type="common">Starlet sea anemone</name>
    <dbReference type="NCBI Taxonomy" id="45351"/>
    <lineage>
        <taxon>Eukaryota</taxon>
        <taxon>Metazoa</taxon>
        <taxon>Cnidaria</taxon>
        <taxon>Anthozoa</taxon>
        <taxon>Hexacorallia</taxon>
        <taxon>Actiniaria</taxon>
        <taxon>Edwardsiidae</taxon>
        <taxon>Nematostella</taxon>
    </lineage>
</organism>
<evidence type="ECO:0000256" key="5">
    <source>
        <dbReference type="ARBA" id="ARBA00023123"/>
    </source>
</evidence>
<keyword evidence="12" id="KW-1185">Reference proteome</keyword>
<dbReference type="InterPro" id="IPR008989">
    <property type="entry name" value="Myosin_S1_N"/>
</dbReference>
<keyword evidence="7 8" id="KW-0009">Actin-binding</keyword>
<dbReference type="FunFam" id="1.20.120.720:FF:000001">
    <property type="entry name" value="Myosin heavy chain, muscle"/>
    <property type="match status" value="1"/>
</dbReference>
<dbReference type="Pfam" id="PF02736">
    <property type="entry name" value="Myosin_N"/>
    <property type="match status" value="1"/>
</dbReference>
<dbReference type="Gene3D" id="1.20.120.720">
    <property type="entry name" value="Myosin VI head, motor domain, U50 subdomain"/>
    <property type="match status" value="1"/>
</dbReference>
<evidence type="ECO:0000259" key="9">
    <source>
        <dbReference type="PROSITE" id="PS51456"/>
    </source>
</evidence>
<evidence type="ECO:0000256" key="7">
    <source>
        <dbReference type="ARBA" id="ARBA00023203"/>
    </source>
</evidence>
<dbReference type="STRING" id="45351.A7RUG0"/>
<evidence type="ECO:0000256" key="6">
    <source>
        <dbReference type="ARBA" id="ARBA00023175"/>
    </source>
</evidence>
<keyword evidence="2 8" id="KW-0547">Nucleotide-binding</keyword>
<evidence type="ECO:0000256" key="3">
    <source>
        <dbReference type="ARBA" id="ARBA00022840"/>
    </source>
</evidence>
<dbReference type="GO" id="GO:0003774">
    <property type="term" value="F:cytoskeletal motor activity"/>
    <property type="evidence" value="ECO:0007669"/>
    <property type="project" value="UniProtKB-UniRule"/>
</dbReference>
<proteinExistence type="inferred from homology"/>
<dbReference type="PROSITE" id="PS51844">
    <property type="entry name" value="SH3_LIKE"/>
    <property type="match status" value="1"/>
</dbReference>
<dbReference type="PROSITE" id="PS51456">
    <property type="entry name" value="MYOSIN_MOTOR"/>
    <property type="match status" value="1"/>
</dbReference>
<dbReference type="EMBL" id="DS469540">
    <property type="protein sequence ID" value="EDO44895.1"/>
    <property type="molecule type" value="Genomic_DNA"/>
</dbReference>
<dbReference type="FunFam" id="2.30.30.360:FF:000001">
    <property type="entry name" value="Myosin heavy chain"/>
    <property type="match status" value="1"/>
</dbReference>
<name>A7RUG0_NEMVE</name>
<dbReference type="InterPro" id="IPR027417">
    <property type="entry name" value="P-loop_NTPase"/>
</dbReference>
<evidence type="ECO:0000256" key="1">
    <source>
        <dbReference type="ARBA" id="ARBA00008314"/>
    </source>
</evidence>
<dbReference type="Pfam" id="PF00063">
    <property type="entry name" value="Myosin_head"/>
    <property type="match status" value="1"/>
</dbReference>
<keyword evidence="4" id="KW-0175">Coiled coil</keyword>
<dbReference type="InterPro" id="IPR036961">
    <property type="entry name" value="Kinesin_motor_dom_sf"/>
</dbReference>
<keyword evidence="6 8" id="KW-0505">Motor protein</keyword>
<comment type="caution">
    <text evidence="8">Lacks conserved residue(s) required for the propagation of feature annotation.</text>
</comment>
<dbReference type="OrthoDB" id="312459at2759"/>
<sequence>MEFDPNDPLAILRIDKSQIMAQAKEFESKKWVWIPDPKEGYKAAEVKSTKGDNFLVETNDGQEVEINKNDTEQMNPPKYEKTEDMSNLTYLNEASVVHNLKQRYFSGLIYTYSGLFCVAINPYRRLPIYTDKIVFAYRGKRKTEAPPHVFCICDNAYQNMLQDRENQSMLITGESGAGKTENTKKVIQYLAHVSGGISKADEEHKKQTGGSLEDQVIQTNPILEAYGNAKTIRNNNSSRFGKFIRCHFGPQGKLAGADIESYLLEKSRVIYQQEIERNYHIFYQILYGAPKDLHDQLLLESNKTADYAYTAKGCERADGIDDVEEWANTELAADTLGFSAEEKLSMYKICAACLHWGNSKFKQRPREEQAEVADPKDLDKTSFLMKLPGADFVKNIVKPRIKVGREYVNQGRNLQQVNYSIGALTKSLYERMFLWLVDRANQTLMTKDRRAFFIGVLDIAGFEIFQFNSFEQLCINVTNEKLQQFFNHHMFILEQEEYKREGIHWEFIDFGHDLEPTINLI</sequence>
<dbReference type="GO" id="GO:0005524">
    <property type="term" value="F:ATP binding"/>
    <property type="evidence" value="ECO:0007669"/>
    <property type="project" value="UniProtKB-UniRule"/>
</dbReference>
<dbReference type="Gene3D" id="2.30.30.360">
    <property type="entry name" value="Myosin S1 fragment, N-terminal"/>
    <property type="match status" value="1"/>
</dbReference>
<feature type="non-terminal residue" evidence="11">
    <location>
        <position position="1"/>
    </location>
</feature>
<gene>
    <name evidence="11" type="ORF">NEMVEDRAFT_v1g93924</name>
</gene>
<dbReference type="HOGENOM" id="CLU_000192_7_5_1"/>
<feature type="domain" description="Myosin N-terminal SH3-like" evidence="10">
    <location>
        <begin position="27"/>
        <end position="76"/>
    </location>
</feature>
<dbReference type="Gene3D" id="1.10.10.820">
    <property type="match status" value="1"/>
</dbReference>
<dbReference type="SUPFAM" id="SSF52540">
    <property type="entry name" value="P-loop containing nucleoside triphosphate hydrolases"/>
    <property type="match status" value="1"/>
</dbReference>
<feature type="binding site" evidence="8">
    <location>
        <begin position="173"/>
        <end position="180"/>
    </location>
    <ligand>
        <name>ATP</name>
        <dbReference type="ChEBI" id="CHEBI:30616"/>
    </ligand>
</feature>
<evidence type="ECO:0000313" key="12">
    <source>
        <dbReference type="Proteomes" id="UP000001593"/>
    </source>
</evidence>
<dbReference type="AlphaFoldDB" id="A7RUG0"/>
<dbReference type="GO" id="GO:0051015">
    <property type="term" value="F:actin filament binding"/>
    <property type="evidence" value="ECO:0007669"/>
    <property type="project" value="InterPro"/>
</dbReference>
<evidence type="ECO:0000313" key="11">
    <source>
        <dbReference type="EMBL" id="EDO44895.1"/>
    </source>
</evidence>
<dbReference type="OMA" id="CLEFHCF"/>
<dbReference type="eggNOG" id="KOG0161">
    <property type="taxonomic scope" value="Eukaryota"/>
</dbReference>
<comment type="similarity">
    <text evidence="1 8">Belongs to the TRAFAC class myosin-kinesin ATPase superfamily. Myosin family.</text>
</comment>
<evidence type="ECO:0000256" key="2">
    <source>
        <dbReference type="ARBA" id="ARBA00022741"/>
    </source>
</evidence>
<dbReference type="SMART" id="SM00242">
    <property type="entry name" value="MYSc"/>
    <property type="match status" value="1"/>
</dbReference>
<dbReference type="GO" id="GO:0016459">
    <property type="term" value="C:myosin complex"/>
    <property type="evidence" value="ECO:0007669"/>
    <property type="project" value="UniProtKB-KW"/>
</dbReference>
<accession>A7RUG0</accession>
<dbReference type="PRINTS" id="PR00193">
    <property type="entry name" value="MYOSINHEAVY"/>
</dbReference>
<dbReference type="GO" id="GO:0005737">
    <property type="term" value="C:cytoplasm"/>
    <property type="evidence" value="ECO:0007669"/>
    <property type="project" value="UniProtKB-ARBA"/>
</dbReference>
<dbReference type="InterPro" id="IPR001609">
    <property type="entry name" value="Myosin_head_motor_dom-like"/>
</dbReference>